<comment type="similarity">
    <text evidence="2">Belongs to the AAR2 family.</text>
</comment>
<dbReference type="Pfam" id="PF20981">
    <property type="entry name" value="AAR2_1st"/>
    <property type="match status" value="1"/>
</dbReference>
<dbReference type="PANTHER" id="PTHR12689">
    <property type="entry name" value="A1 CISTRON SPLICING FACTOR AAR2-RELATED"/>
    <property type="match status" value="1"/>
</dbReference>
<dbReference type="Gene3D" id="2.60.34.20">
    <property type="match status" value="1"/>
</dbReference>
<dbReference type="Gene3D" id="1.25.40.550">
    <property type="entry name" value="Aar2, C-terminal domain-like"/>
    <property type="match status" value="1"/>
</dbReference>
<evidence type="ECO:0000256" key="4">
    <source>
        <dbReference type="ARBA" id="ARBA00022664"/>
    </source>
</evidence>
<dbReference type="InterPro" id="IPR038514">
    <property type="entry name" value="AAR2_C_sf"/>
</dbReference>
<comment type="function">
    <text evidence="1">Component of the U5 snRNP complex that is required for spliceosome assembly and for pre-mRNA splicing.</text>
</comment>
<comment type="subunit">
    <text evidence="8">Interacts with PRPF8 (via RNase H homology domain). Component of a U5 snRNP complex that contains PRPF8.</text>
</comment>
<dbReference type="CDD" id="cd13777">
    <property type="entry name" value="Aar2_N"/>
    <property type="match status" value="1"/>
</dbReference>
<dbReference type="Pfam" id="PF05282">
    <property type="entry name" value="AAR2"/>
    <property type="match status" value="1"/>
</dbReference>
<protein>
    <recommendedName>
        <fullName evidence="3">Protein AAR2 homolog</fullName>
    </recommendedName>
    <alternativeName>
        <fullName evidence="7">AAR2 splicing factor homolog</fullName>
    </alternativeName>
</protein>
<evidence type="ECO:0000313" key="11">
    <source>
        <dbReference type="EMBL" id="KAK4881789.1"/>
    </source>
</evidence>
<reference evidence="12" key="1">
    <citation type="submission" date="2023-01" db="EMBL/GenBank/DDBJ databases">
        <title>Key to firefly adult light organ development and bioluminescence: homeobox transcription factors regulate luciferase expression and transportation to peroxisome.</title>
        <authorList>
            <person name="Fu X."/>
        </authorList>
    </citation>
    <scope>NUCLEOTIDE SEQUENCE [LARGE SCALE GENOMIC DNA]</scope>
</reference>
<dbReference type="InterPro" id="IPR038516">
    <property type="entry name" value="AAR2_N_sf"/>
</dbReference>
<evidence type="ECO:0000256" key="2">
    <source>
        <dbReference type="ARBA" id="ARBA00006281"/>
    </source>
</evidence>
<dbReference type="Proteomes" id="UP001353858">
    <property type="component" value="Unassembled WGS sequence"/>
</dbReference>
<dbReference type="EMBL" id="JARPUR010000002">
    <property type="protein sequence ID" value="KAK4881789.1"/>
    <property type="molecule type" value="Genomic_DNA"/>
</dbReference>
<proteinExistence type="inferred from homology"/>
<gene>
    <name evidence="11" type="ORF">RN001_005108</name>
</gene>
<organism evidence="11 12">
    <name type="scientific">Aquatica leii</name>
    <dbReference type="NCBI Taxonomy" id="1421715"/>
    <lineage>
        <taxon>Eukaryota</taxon>
        <taxon>Metazoa</taxon>
        <taxon>Ecdysozoa</taxon>
        <taxon>Arthropoda</taxon>
        <taxon>Hexapoda</taxon>
        <taxon>Insecta</taxon>
        <taxon>Pterygota</taxon>
        <taxon>Neoptera</taxon>
        <taxon>Endopterygota</taxon>
        <taxon>Coleoptera</taxon>
        <taxon>Polyphaga</taxon>
        <taxon>Elateriformia</taxon>
        <taxon>Elateroidea</taxon>
        <taxon>Lampyridae</taxon>
        <taxon>Luciolinae</taxon>
        <taxon>Aquatica</taxon>
    </lineage>
</organism>
<evidence type="ECO:0000256" key="1">
    <source>
        <dbReference type="ARBA" id="ARBA00003708"/>
    </source>
</evidence>
<feature type="domain" description="AAR2 N-terminal" evidence="10">
    <location>
        <begin position="10"/>
        <end position="141"/>
    </location>
</feature>
<accession>A0AAN7SIN4</accession>
<sequence>MDNSQNQLIEGGTLVLLNVPPGTELGIDMKIWTIGENFRGIKMIPPGIHFIHYSALNDYGDVTPKTGFFYNFRRSEFVVKKWDRVLQDISLDEVPESEVVQLKDSITILDKFLGPYPYSIWKKWTLLTSHVTDNLIKRLMPETGRVKSVLDLMCQAKSEEGPSSKCLRKPRWGNSLTEAIEEDLLPNLKPVPGTDIRLTPLPNRNYPEGSIPSEITRHSLDSTYSLELMINSFQEKTDLIGELQFAYVCFLVGHSIEAFEHWKNLVCLLCSCEVAIKKYYTVYDIFVTTLEGQILETPPEFLADIVTNNNIIYLKLRTFFLSVSDSDVHGRFKTKVERFKHNLTSKFEWDFTHLDSDDEEDAPVVVDLG</sequence>
<keyword evidence="6" id="KW-0508">mRNA splicing</keyword>
<comment type="caution">
    <text evidence="11">The sequence shown here is derived from an EMBL/GenBank/DDBJ whole genome shotgun (WGS) entry which is preliminary data.</text>
</comment>
<evidence type="ECO:0000256" key="8">
    <source>
        <dbReference type="ARBA" id="ARBA00047009"/>
    </source>
</evidence>
<dbReference type="AlphaFoldDB" id="A0AAN7SIN4"/>
<evidence type="ECO:0000259" key="10">
    <source>
        <dbReference type="Pfam" id="PF20981"/>
    </source>
</evidence>
<dbReference type="InterPro" id="IPR033647">
    <property type="entry name" value="Aar2_N"/>
</dbReference>
<feature type="domain" description="AAR2 C-terminal" evidence="9">
    <location>
        <begin position="199"/>
        <end position="351"/>
    </location>
</feature>
<dbReference type="FunFam" id="1.25.40.550:FF:000001">
    <property type="entry name" value="AAR2 splicing factor homolog"/>
    <property type="match status" value="1"/>
</dbReference>
<evidence type="ECO:0000313" key="12">
    <source>
        <dbReference type="Proteomes" id="UP001353858"/>
    </source>
</evidence>
<keyword evidence="4" id="KW-0507">mRNA processing</keyword>
<dbReference type="InterPro" id="IPR007946">
    <property type="entry name" value="AAR2"/>
</dbReference>
<evidence type="ECO:0000256" key="3">
    <source>
        <dbReference type="ARBA" id="ARBA00016372"/>
    </source>
</evidence>
<dbReference type="PANTHER" id="PTHR12689:SF4">
    <property type="entry name" value="PROTEIN AAR2 HOMOLOG"/>
    <property type="match status" value="1"/>
</dbReference>
<dbReference type="GO" id="GO:0000244">
    <property type="term" value="P:spliceosomal tri-snRNP complex assembly"/>
    <property type="evidence" value="ECO:0007669"/>
    <property type="project" value="TreeGrafter"/>
</dbReference>
<evidence type="ECO:0000256" key="7">
    <source>
        <dbReference type="ARBA" id="ARBA00030625"/>
    </source>
</evidence>
<dbReference type="InterPro" id="IPR033648">
    <property type="entry name" value="AAR2_C"/>
</dbReference>
<keyword evidence="12" id="KW-1185">Reference proteome</keyword>
<evidence type="ECO:0000259" key="9">
    <source>
        <dbReference type="Pfam" id="PF05282"/>
    </source>
</evidence>
<evidence type="ECO:0000256" key="6">
    <source>
        <dbReference type="ARBA" id="ARBA00023187"/>
    </source>
</evidence>
<name>A0AAN7SIN4_9COLE</name>
<dbReference type="CDD" id="cd13778">
    <property type="entry name" value="Aar2_C"/>
    <property type="match status" value="1"/>
</dbReference>
<keyword evidence="5" id="KW-0747">Spliceosome</keyword>
<dbReference type="FunFam" id="2.60.34.20:FF:000001">
    <property type="entry name" value="protein AAR2 homolog"/>
    <property type="match status" value="1"/>
</dbReference>
<evidence type="ECO:0000256" key="5">
    <source>
        <dbReference type="ARBA" id="ARBA00022728"/>
    </source>
</evidence>
<dbReference type="GO" id="GO:0005681">
    <property type="term" value="C:spliceosomal complex"/>
    <property type="evidence" value="ECO:0007669"/>
    <property type="project" value="UniProtKB-KW"/>
</dbReference>